<keyword evidence="2" id="KW-1185">Reference proteome</keyword>
<organism evidence="1 2">
    <name type="scientific">Violaceomyces palustris</name>
    <dbReference type="NCBI Taxonomy" id="1673888"/>
    <lineage>
        <taxon>Eukaryota</taxon>
        <taxon>Fungi</taxon>
        <taxon>Dikarya</taxon>
        <taxon>Basidiomycota</taxon>
        <taxon>Ustilaginomycotina</taxon>
        <taxon>Ustilaginomycetes</taxon>
        <taxon>Violaceomycetales</taxon>
        <taxon>Violaceomycetaceae</taxon>
        <taxon>Violaceomyces</taxon>
    </lineage>
</organism>
<name>A0ACD0NLQ6_9BASI</name>
<dbReference type="EMBL" id="KZ820725">
    <property type="protein sequence ID" value="PWN46757.1"/>
    <property type="molecule type" value="Genomic_DNA"/>
</dbReference>
<evidence type="ECO:0000313" key="1">
    <source>
        <dbReference type="EMBL" id="PWN46757.1"/>
    </source>
</evidence>
<proteinExistence type="predicted"/>
<dbReference type="Proteomes" id="UP000245626">
    <property type="component" value="Unassembled WGS sequence"/>
</dbReference>
<feature type="non-terminal residue" evidence="1">
    <location>
        <position position="1"/>
    </location>
</feature>
<evidence type="ECO:0000313" key="2">
    <source>
        <dbReference type="Proteomes" id="UP000245626"/>
    </source>
</evidence>
<reference evidence="1 2" key="1">
    <citation type="journal article" date="2018" name="Mol. Biol. Evol.">
        <title>Broad Genomic Sampling Reveals a Smut Pathogenic Ancestry of the Fungal Clade Ustilaginomycotina.</title>
        <authorList>
            <person name="Kijpornyongpan T."/>
            <person name="Mondo S.J."/>
            <person name="Barry K."/>
            <person name="Sandor L."/>
            <person name="Lee J."/>
            <person name="Lipzen A."/>
            <person name="Pangilinan J."/>
            <person name="LaButti K."/>
            <person name="Hainaut M."/>
            <person name="Henrissat B."/>
            <person name="Grigoriev I.V."/>
            <person name="Spatafora J.W."/>
            <person name="Aime M.C."/>
        </authorList>
    </citation>
    <scope>NUCLEOTIDE SEQUENCE [LARGE SCALE GENOMIC DNA]</scope>
    <source>
        <strain evidence="1 2">SA 807</strain>
    </source>
</reference>
<protein>
    <submittedName>
        <fullName evidence="1">Uncharacterized protein</fullName>
    </submittedName>
</protein>
<accession>A0ACD0NLQ6</accession>
<sequence length="191" mass="21712">DEQVRLTLLETRQLESHVEKLLSTTEEGLEKAPKELAAQLVTHHLAAQRNKRCLLAYHSQRIDMVQRKLWSKGGSIGILLDSEEVLTEGGGEGEERSKLNPNEMEHLKNYSQLLTAYKSEFLDLFDITSRLDPNSTGPPTQLMVTVIAKREANHVQTESGSLNLRKGERLRVQRSEVESLILRDWVEVVED</sequence>
<gene>
    <name evidence="1" type="ORF">IE53DRAFT_391085</name>
</gene>